<name>A0A0S2HY77_9BACT</name>
<organism evidence="2 3">
    <name type="scientific">Salinivirga cyanobacteriivorans</name>
    <dbReference type="NCBI Taxonomy" id="1307839"/>
    <lineage>
        <taxon>Bacteria</taxon>
        <taxon>Pseudomonadati</taxon>
        <taxon>Bacteroidota</taxon>
        <taxon>Bacteroidia</taxon>
        <taxon>Bacteroidales</taxon>
        <taxon>Salinivirgaceae</taxon>
        <taxon>Salinivirga</taxon>
    </lineage>
</organism>
<reference evidence="2 3" key="1">
    <citation type="submission" date="2015-11" db="EMBL/GenBank/DDBJ databases">
        <title>Description and complete genome sequence of a novel strain predominating in hypersaline microbial mats and representing a new family of the Bacteriodetes phylum.</title>
        <authorList>
            <person name="Spring S."/>
            <person name="Bunk B."/>
            <person name="Sproer C."/>
            <person name="Klenk H.-P."/>
        </authorList>
    </citation>
    <scope>NUCLEOTIDE SEQUENCE [LARGE SCALE GENOMIC DNA]</scope>
    <source>
        <strain evidence="2 3">L21-Spi-D4</strain>
    </source>
</reference>
<accession>A0A0S2HY77</accession>
<keyword evidence="1" id="KW-0812">Transmembrane</keyword>
<dbReference type="EMBL" id="CP013118">
    <property type="protein sequence ID" value="ALO14968.1"/>
    <property type="molecule type" value="Genomic_DNA"/>
</dbReference>
<dbReference type="STRING" id="1307839.L21SP5_01315"/>
<dbReference type="Proteomes" id="UP000064893">
    <property type="component" value="Chromosome"/>
</dbReference>
<sequence length="77" mass="8635">MNKKQAQGNSSLKRSLNLILAGMASLRDVSNREFEEQQGGGTANQINITKLDLAQNYTCNQLVFFLLYSLTMLFLYG</sequence>
<gene>
    <name evidence="2" type="ORF">L21SP5_01315</name>
</gene>
<dbReference type="KEGG" id="blq:L21SP5_01315"/>
<proteinExistence type="predicted"/>
<evidence type="ECO:0000313" key="2">
    <source>
        <dbReference type="EMBL" id="ALO14968.1"/>
    </source>
</evidence>
<evidence type="ECO:0000256" key="1">
    <source>
        <dbReference type="SAM" id="Phobius"/>
    </source>
</evidence>
<protein>
    <submittedName>
        <fullName evidence="2">Uncharacterized protein</fullName>
    </submittedName>
</protein>
<keyword evidence="1" id="KW-1133">Transmembrane helix</keyword>
<feature type="transmembrane region" description="Helical" evidence="1">
    <location>
        <begin position="57"/>
        <end position="76"/>
    </location>
</feature>
<evidence type="ECO:0000313" key="3">
    <source>
        <dbReference type="Proteomes" id="UP000064893"/>
    </source>
</evidence>
<dbReference type="AlphaFoldDB" id="A0A0S2HY77"/>
<keyword evidence="3" id="KW-1185">Reference proteome</keyword>
<keyword evidence="1" id="KW-0472">Membrane</keyword>